<dbReference type="InterPro" id="IPR007396">
    <property type="entry name" value="TR_PAI2-type"/>
</dbReference>
<dbReference type="OrthoDB" id="9794948at2"/>
<keyword evidence="2" id="KW-1185">Reference proteome</keyword>
<dbReference type="SUPFAM" id="SSF50475">
    <property type="entry name" value="FMN-binding split barrel"/>
    <property type="match status" value="1"/>
</dbReference>
<dbReference type="PIRSF" id="PIRSF010372">
    <property type="entry name" value="PaiB"/>
    <property type="match status" value="1"/>
</dbReference>
<dbReference type="Proteomes" id="UP000186406">
    <property type="component" value="Unassembled WGS sequence"/>
</dbReference>
<dbReference type="AlphaFoldDB" id="A0A1M7ZH32"/>
<dbReference type="STRING" id="1123029.SAMN02745172_01612"/>
<evidence type="ECO:0000313" key="1">
    <source>
        <dbReference type="EMBL" id="SHO64152.1"/>
    </source>
</evidence>
<evidence type="ECO:0000313" key="2">
    <source>
        <dbReference type="Proteomes" id="UP000186406"/>
    </source>
</evidence>
<sequence>MYSPPAFREERVEVMHALIRAHPLAMLITAGEGGLIANPVPFSVVGTAGNGLLRAHIAAANDQLPALRGGTEALVVFQGPQAYVTPSWYPSKREHGRVVPTWNYVVVQARGIATVIDDPAWLRAQVAALTAEREHGRAAPWQVEDAPESFVAAQMKGIVGIEIPIARLEGKWKISQNRADADRLGVADGLRGEGLAPDMAALVGTAGRR</sequence>
<accession>A0A1M7ZH32</accession>
<gene>
    <name evidence="1" type="ORF">SAMN02745172_01612</name>
</gene>
<dbReference type="InterPro" id="IPR012349">
    <property type="entry name" value="Split_barrel_FMN-bd"/>
</dbReference>
<dbReference type="EMBL" id="FRXO01000003">
    <property type="protein sequence ID" value="SHO64152.1"/>
    <property type="molecule type" value="Genomic_DNA"/>
</dbReference>
<dbReference type="RefSeq" id="WP_073627450.1">
    <property type="nucleotide sequence ID" value="NZ_FRXO01000003.1"/>
</dbReference>
<dbReference type="Gene3D" id="2.30.110.10">
    <property type="entry name" value="Electron Transport, Fmn-binding Protein, Chain A"/>
    <property type="match status" value="1"/>
</dbReference>
<protein>
    <submittedName>
        <fullName evidence="1">Negative transcriptional regulator, PaiB family</fullName>
    </submittedName>
</protein>
<reference evidence="1 2" key="1">
    <citation type="submission" date="2016-12" db="EMBL/GenBank/DDBJ databases">
        <authorList>
            <person name="Song W.-J."/>
            <person name="Kurnit D.M."/>
        </authorList>
    </citation>
    <scope>NUCLEOTIDE SEQUENCE [LARGE SCALE GENOMIC DNA]</scope>
    <source>
        <strain evidence="1 2">DSM 19599</strain>
    </source>
</reference>
<proteinExistence type="predicted"/>
<name>A0A1M7ZH32_9HYPH</name>
<dbReference type="PANTHER" id="PTHR35802">
    <property type="entry name" value="PROTEASE SYNTHASE AND SPORULATION PROTEIN PAI 2"/>
    <property type="match status" value="1"/>
</dbReference>
<organism evidence="1 2">
    <name type="scientific">Pseudoxanthobacter soli DSM 19599</name>
    <dbReference type="NCBI Taxonomy" id="1123029"/>
    <lineage>
        <taxon>Bacteria</taxon>
        <taxon>Pseudomonadati</taxon>
        <taxon>Pseudomonadota</taxon>
        <taxon>Alphaproteobacteria</taxon>
        <taxon>Hyphomicrobiales</taxon>
        <taxon>Segnochrobactraceae</taxon>
        <taxon>Pseudoxanthobacter</taxon>
    </lineage>
</organism>
<dbReference type="Pfam" id="PF04299">
    <property type="entry name" value="FMN_bind_2"/>
    <property type="match status" value="1"/>
</dbReference>
<dbReference type="PANTHER" id="PTHR35802:SF1">
    <property type="entry name" value="PROTEASE SYNTHASE AND SPORULATION PROTEIN PAI 2"/>
    <property type="match status" value="1"/>
</dbReference>